<dbReference type="EMBL" id="JAHXZJ010002239">
    <property type="protein sequence ID" value="KAH0544227.1"/>
    <property type="molecule type" value="Genomic_DNA"/>
</dbReference>
<evidence type="ECO:0000313" key="3">
    <source>
        <dbReference type="Proteomes" id="UP000826195"/>
    </source>
</evidence>
<accession>A0AAV7I5Z8</accession>
<protein>
    <submittedName>
        <fullName evidence="2">Uncharacterized protein</fullName>
    </submittedName>
</protein>
<feature type="compositionally biased region" description="Basic residues" evidence="1">
    <location>
        <begin position="135"/>
        <end position="159"/>
    </location>
</feature>
<sequence>MGKDKAKTFNSIIQAINTLNRQSSCFGKRILKYISSQLNTDEELIKRPLSDILEAYEEFGILKRDHKGELKLNDTAQRPSVASLRLPRRPQGCKCPDCVGKCGFCPTRSGKIAKRKPGQKKCSHCGRGRWLAEQRRKRQKKRLRKRTNKNKRIERRSRK</sequence>
<name>A0AAV7I5Z8_COTGL</name>
<feature type="region of interest" description="Disordered" evidence="1">
    <location>
        <begin position="133"/>
        <end position="159"/>
    </location>
</feature>
<comment type="caution">
    <text evidence="2">The sequence shown here is derived from an EMBL/GenBank/DDBJ whole genome shotgun (WGS) entry which is preliminary data.</text>
</comment>
<dbReference type="Proteomes" id="UP000826195">
    <property type="component" value="Unassembled WGS sequence"/>
</dbReference>
<gene>
    <name evidence="2" type="ORF">KQX54_001197</name>
</gene>
<reference evidence="2 3" key="1">
    <citation type="journal article" date="2021" name="J. Hered.">
        <title>A chromosome-level genome assembly of the parasitoid wasp, Cotesia glomerata (Hymenoptera: Braconidae).</title>
        <authorList>
            <person name="Pinto B.J."/>
            <person name="Weis J.J."/>
            <person name="Gamble T."/>
            <person name="Ode P.J."/>
            <person name="Paul R."/>
            <person name="Zaspel J.M."/>
        </authorList>
    </citation>
    <scope>NUCLEOTIDE SEQUENCE [LARGE SCALE GENOMIC DNA]</scope>
    <source>
        <strain evidence="2">CgM1</strain>
    </source>
</reference>
<keyword evidence="3" id="KW-1185">Reference proteome</keyword>
<dbReference type="AlphaFoldDB" id="A0AAV7I5Z8"/>
<organism evidence="2 3">
    <name type="scientific">Cotesia glomerata</name>
    <name type="common">Lepidopteran parasitic wasp</name>
    <name type="synonym">Apanteles glomeratus</name>
    <dbReference type="NCBI Taxonomy" id="32391"/>
    <lineage>
        <taxon>Eukaryota</taxon>
        <taxon>Metazoa</taxon>
        <taxon>Ecdysozoa</taxon>
        <taxon>Arthropoda</taxon>
        <taxon>Hexapoda</taxon>
        <taxon>Insecta</taxon>
        <taxon>Pterygota</taxon>
        <taxon>Neoptera</taxon>
        <taxon>Endopterygota</taxon>
        <taxon>Hymenoptera</taxon>
        <taxon>Apocrita</taxon>
        <taxon>Ichneumonoidea</taxon>
        <taxon>Braconidae</taxon>
        <taxon>Microgastrinae</taxon>
        <taxon>Cotesia</taxon>
    </lineage>
</organism>
<evidence type="ECO:0000313" key="2">
    <source>
        <dbReference type="EMBL" id="KAH0544227.1"/>
    </source>
</evidence>
<proteinExistence type="predicted"/>
<evidence type="ECO:0000256" key="1">
    <source>
        <dbReference type="SAM" id="MobiDB-lite"/>
    </source>
</evidence>